<evidence type="ECO:0000313" key="1">
    <source>
        <dbReference type="EMBL" id="RVX00924.1"/>
    </source>
</evidence>
<protein>
    <submittedName>
        <fullName evidence="1">Uncharacterized protein</fullName>
    </submittedName>
</protein>
<sequence length="338" mass="38274">MLLVDGEPTPIEQQSRNATYFNKEQFNTRLHFPLPSLFKQFLHFTKIPLAFLHLNVIRVLIGCNILDMLDHLDFSLLEIPTRAGRGGTSLFLFPMVVYTRVWIENFILVAHCRFQERTGEQAPRAKRPSLLQSCTCGGHKGTSGPIRRKGEEVLGWDVKANSRQSSGPTICIFFSFTFFLNFIFFRDQLDSSMDSSSTETEQETRVESVIPHIICEEEGDEDMVANLRVGFKERQHKRLFESITVVFPPAKKPCTEILYPVPISAIASMVKPSVAVVGPNHVLDEMPYVEKDALLELGGPSTSPIQLSDDSVECVVFVPPFLQAPRAPRWEEMIELMK</sequence>
<gene>
    <name evidence="1" type="ORF">CK203_026363</name>
</gene>
<dbReference type="AlphaFoldDB" id="A0A438IW10"/>
<proteinExistence type="predicted"/>
<evidence type="ECO:0000313" key="2">
    <source>
        <dbReference type="Proteomes" id="UP000288805"/>
    </source>
</evidence>
<organism evidence="1 2">
    <name type="scientific">Vitis vinifera</name>
    <name type="common">Grape</name>
    <dbReference type="NCBI Taxonomy" id="29760"/>
    <lineage>
        <taxon>Eukaryota</taxon>
        <taxon>Viridiplantae</taxon>
        <taxon>Streptophyta</taxon>
        <taxon>Embryophyta</taxon>
        <taxon>Tracheophyta</taxon>
        <taxon>Spermatophyta</taxon>
        <taxon>Magnoliopsida</taxon>
        <taxon>eudicotyledons</taxon>
        <taxon>Gunneridae</taxon>
        <taxon>Pentapetalae</taxon>
        <taxon>rosids</taxon>
        <taxon>Vitales</taxon>
        <taxon>Vitaceae</taxon>
        <taxon>Viteae</taxon>
        <taxon>Vitis</taxon>
    </lineage>
</organism>
<dbReference type="Proteomes" id="UP000288805">
    <property type="component" value="Unassembled WGS sequence"/>
</dbReference>
<name>A0A438IW10_VITVI</name>
<dbReference type="EMBL" id="QGNW01000079">
    <property type="protein sequence ID" value="RVX00924.1"/>
    <property type="molecule type" value="Genomic_DNA"/>
</dbReference>
<reference evidence="1 2" key="1">
    <citation type="journal article" date="2018" name="PLoS Genet.">
        <title>Population sequencing reveals clonal diversity and ancestral inbreeding in the grapevine cultivar Chardonnay.</title>
        <authorList>
            <person name="Roach M.J."/>
            <person name="Johnson D.L."/>
            <person name="Bohlmann J."/>
            <person name="van Vuuren H.J."/>
            <person name="Jones S.J."/>
            <person name="Pretorius I.S."/>
            <person name="Schmidt S.A."/>
            <person name="Borneman A.R."/>
        </authorList>
    </citation>
    <scope>NUCLEOTIDE SEQUENCE [LARGE SCALE GENOMIC DNA]</scope>
    <source>
        <strain evidence="2">cv. Chardonnay</strain>
        <tissue evidence="1">Leaf</tissue>
    </source>
</reference>
<comment type="caution">
    <text evidence="1">The sequence shown here is derived from an EMBL/GenBank/DDBJ whole genome shotgun (WGS) entry which is preliminary data.</text>
</comment>
<accession>A0A438IW10</accession>